<dbReference type="EMBL" id="ADWQ01000009">
    <property type="protein sequence ID" value="EFU35532.1"/>
    <property type="molecule type" value="Genomic_DNA"/>
</dbReference>
<dbReference type="AlphaFoldDB" id="A0AAN3MAJ0"/>
<proteinExistence type="predicted"/>
<evidence type="ECO:0000313" key="2">
    <source>
        <dbReference type="Proteomes" id="UP000005056"/>
    </source>
</evidence>
<accession>A0AAN3MAJ0</accession>
<protein>
    <submittedName>
        <fullName evidence="1">Uncharacterized protein</fullName>
    </submittedName>
</protein>
<sequence>MYRNKSINRQLINKSGDKVAILHPQECWLLERIMSPEYYRRRFEGWQEFVELCERQVAEWSKTMPLDVRRRPLCEQIDVVWGGRVLPNIRSTLKSVQYDFIQLQQGDLRVLQSGGNISSDMKGLIDYPSDWMSLAAQKQYDRLKWRGAHYNNLIRRTSGGYWYDGELTYYYEESLHGPLALPMQLPLYELDSSVYLREDDSVTVAGLYLPDIPDASAQLLYRSEHIPEAWQGRVRTKYVNEAGIQEYYWESGAWAKCNWKRIRRVANRFINVPPEGFFPQGMPEELYNWPQREAQYVTGRQRIAAFSGEACPHSGEWSIFVEGRQATVTLEQGEQMPEWTDRKMEGEYKRGEKFHVLWSLMNRHDGGSVWVEA</sequence>
<gene>
    <name evidence="1" type="ORF">HMPREF9350_02603</name>
</gene>
<dbReference type="Proteomes" id="UP000005056">
    <property type="component" value="Unassembled WGS sequence"/>
</dbReference>
<name>A0AAN3MAJ0_ECOLX</name>
<evidence type="ECO:0000313" key="1">
    <source>
        <dbReference type="EMBL" id="EFU35532.1"/>
    </source>
</evidence>
<comment type="caution">
    <text evidence="1">The sequence shown here is derived from an EMBL/GenBank/DDBJ whole genome shotgun (WGS) entry which is preliminary data.</text>
</comment>
<organism evidence="1 2">
    <name type="scientific">Escherichia coli MS 85-1</name>
    <dbReference type="NCBI Taxonomy" id="679202"/>
    <lineage>
        <taxon>Bacteria</taxon>
        <taxon>Pseudomonadati</taxon>
        <taxon>Pseudomonadota</taxon>
        <taxon>Gammaproteobacteria</taxon>
        <taxon>Enterobacterales</taxon>
        <taxon>Enterobacteriaceae</taxon>
        <taxon>Escherichia</taxon>
    </lineage>
</organism>
<reference evidence="1 2" key="1">
    <citation type="submission" date="2010-09" db="EMBL/GenBank/DDBJ databases">
        <authorList>
            <person name="Weinstock G."/>
            <person name="Sodergren E."/>
            <person name="Clifton S."/>
            <person name="Fulton L."/>
            <person name="Fulton B."/>
            <person name="Courtney L."/>
            <person name="Fronick C."/>
            <person name="Harrison M."/>
            <person name="Strong C."/>
            <person name="Farmer C."/>
            <person name="Delahaunty K."/>
            <person name="Markovic C."/>
            <person name="Hall O."/>
            <person name="Minx P."/>
            <person name="Tomlinson C."/>
            <person name="Mitreva M."/>
            <person name="Hou S."/>
            <person name="Chen J."/>
            <person name="Wollam A."/>
            <person name="Pepin K.H."/>
            <person name="Johnson M."/>
            <person name="Bhonagiri V."/>
            <person name="Zhang X."/>
            <person name="Suruliraj S."/>
            <person name="Warren W."/>
            <person name="Chinwalla A."/>
            <person name="Mardis E.R."/>
            <person name="Wilson R.K."/>
        </authorList>
    </citation>
    <scope>NUCLEOTIDE SEQUENCE [LARGE SCALE GENOMIC DNA]</scope>
    <source>
        <strain evidence="1 2">MS 85-1</strain>
    </source>
</reference>